<dbReference type="EMBL" id="BMQL01000004">
    <property type="protein sequence ID" value="GGR01070.1"/>
    <property type="molecule type" value="Genomic_DNA"/>
</dbReference>
<reference evidence="1" key="2">
    <citation type="submission" date="2020-09" db="EMBL/GenBank/DDBJ databases">
        <authorList>
            <person name="Sun Q."/>
            <person name="Ohkuma M."/>
        </authorList>
    </citation>
    <scope>NUCLEOTIDE SEQUENCE</scope>
    <source>
        <strain evidence="1">JCM 31311</strain>
    </source>
</reference>
<reference evidence="1" key="1">
    <citation type="journal article" date="2014" name="Int. J. Syst. Evol. Microbiol.">
        <title>Complete genome sequence of Corynebacterium casei LMG S-19264T (=DSM 44701T), isolated from a smear-ripened cheese.</title>
        <authorList>
            <consortium name="US DOE Joint Genome Institute (JGI-PGF)"/>
            <person name="Walter F."/>
            <person name="Albersmeier A."/>
            <person name="Kalinowski J."/>
            <person name="Ruckert C."/>
        </authorList>
    </citation>
    <scope>NUCLEOTIDE SEQUENCE</scope>
    <source>
        <strain evidence="1">JCM 31311</strain>
    </source>
</reference>
<proteinExistence type="predicted"/>
<dbReference type="RefSeq" id="WP_189088648.1">
    <property type="nucleotide sequence ID" value="NZ_BMQL01000004.1"/>
</dbReference>
<dbReference type="AlphaFoldDB" id="A0A918C1J0"/>
<evidence type="ECO:0000313" key="2">
    <source>
        <dbReference type="Proteomes" id="UP000603865"/>
    </source>
</evidence>
<protein>
    <submittedName>
        <fullName evidence="1">Uncharacterized protein</fullName>
    </submittedName>
</protein>
<evidence type="ECO:0000313" key="1">
    <source>
        <dbReference type="EMBL" id="GGR01070.1"/>
    </source>
</evidence>
<sequence>MADYSERDVLRELFPETARELFGDGHQAAAPTLGLYEVADGRRALVNGGRLAELEPLEPKGNKAAHCDLCHSTRSRNEVGIYRARSGERLYLYLTLCLVTEHCQRRAGKQGLEQLAERVLSAHSVSDEG</sequence>
<organism evidence="1 2">
    <name type="scientific">Deinococcus ruber</name>
    <dbReference type="NCBI Taxonomy" id="1848197"/>
    <lineage>
        <taxon>Bacteria</taxon>
        <taxon>Thermotogati</taxon>
        <taxon>Deinococcota</taxon>
        <taxon>Deinococci</taxon>
        <taxon>Deinococcales</taxon>
        <taxon>Deinococcaceae</taxon>
        <taxon>Deinococcus</taxon>
    </lineage>
</organism>
<gene>
    <name evidence="1" type="ORF">GCM10008957_12470</name>
</gene>
<comment type="caution">
    <text evidence="1">The sequence shown here is derived from an EMBL/GenBank/DDBJ whole genome shotgun (WGS) entry which is preliminary data.</text>
</comment>
<accession>A0A918C1J0</accession>
<name>A0A918C1J0_9DEIO</name>
<dbReference type="Proteomes" id="UP000603865">
    <property type="component" value="Unassembled WGS sequence"/>
</dbReference>
<keyword evidence="2" id="KW-1185">Reference proteome</keyword>